<feature type="compositionally biased region" description="Basic residues" evidence="1">
    <location>
        <begin position="717"/>
        <end position="732"/>
    </location>
</feature>
<feature type="compositionally biased region" description="Polar residues" evidence="1">
    <location>
        <begin position="378"/>
        <end position="391"/>
    </location>
</feature>
<organism evidence="2 3">
    <name type="scientific">Thyridium curvatum</name>
    <dbReference type="NCBI Taxonomy" id="1093900"/>
    <lineage>
        <taxon>Eukaryota</taxon>
        <taxon>Fungi</taxon>
        <taxon>Dikarya</taxon>
        <taxon>Ascomycota</taxon>
        <taxon>Pezizomycotina</taxon>
        <taxon>Sordariomycetes</taxon>
        <taxon>Sordariomycetidae</taxon>
        <taxon>Thyridiales</taxon>
        <taxon>Thyridiaceae</taxon>
        <taxon>Thyridium</taxon>
    </lineage>
</organism>
<proteinExistence type="predicted"/>
<protein>
    <submittedName>
        <fullName evidence="2">Uncharacterized protein</fullName>
    </submittedName>
</protein>
<feature type="compositionally biased region" description="Basic and acidic residues" evidence="1">
    <location>
        <begin position="353"/>
        <end position="371"/>
    </location>
</feature>
<accession>A0A507AEX9</accession>
<evidence type="ECO:0000313" key="3">
    <source>
        <dbReference type="Proteomes" id="UP000319257"/>
    </source>
</evidence>
<feature type="region of interest" description="Disordered" evidence="1">
    <location>
        <begin position="129"/>
        <end position="288"/>
    </location>
</feature>
<evidence type="ECO:0000256" key="1">
    <source>
        <dbReference type="SAM" id="MobiDB-lite"/>
    </source>
</evidence>
<reference evidence="2 3" key="1">
    <citation type="submission" date="2019-06" db="EMBL/GenBank/DDBJ databases">
        <title>Draft genome sequence of the filamentous fungus Phialemoniopsis curvata isolated from diesel fuel.</title>
        <authorList>
            <person name="Varaljay V.A."/>
            <person name="Lyon W.J."/>
            <person name="Crouch A.L."/>
            <person name="Drake C.E."/>
            <person name="Hollomon J.M."/>
            <person name="Nadeau L.J."/>
            <person name="Nunn H.S."/>
            <person name="Stevenson B.S."/>
            <person name="Bojanowski C.L."/>
            <person name="Crookes-Goodson W.J."/>
        </authorList>
    </citation>
    <scope>NUCLEOTIDE SEQUENCE [LARGE SCALE GENOMIC DNA]</scope>
    <source>
        <strain evidence="2 3">D216</strain>
    </source>
</reference>
<dbReference type="RefSeq" id="XP_030988753.1">
    <property type="nucleotide sequence ID" value="XM_031133714.1"/>
</dbReference>
<name>A0A507AEX9_9PEZI</name>
<feature type="compositionally biased region" description="Acidic residues" evidence="1">
    <location>
        <begin position="619"/>
        <end position="656"/>
    </location>
</feature>
<comment type="caution">
    <text evidence="2">The sequence shown here is derived from an EMBL/GenBank/DDBJ whole genome shotgun (WGS) entry which is preliminary data.</text>
</comment>
<dbReference type="Proteomes" id="UP000319257">
    <property type="component" value="Unassembled WGS sequence"/>
</dbReference>
<feature type="compositionally biased region" description="Polar residues" evidence="1">
    <location>
        <begin position="586"/>
        <end position="606"/>
    </location>
</feature>
<feature type="region of interest" description="Disordered" evidence="1">
    <location>
        <begin position="304"/>
        <end position="393"/>
    </location>
</feature>
<feature type="compositionally biased region" description="Basic residues" evidence="1">
    <location>
        <begin position="796"/>
        <end position="810"/>
    </location>
</feature>
<feature type="compositionally biased region" description="Polar residues" evidence="1">
    <location>
        <begin position="322"/>
        <end position="340"/>
    </location>
</feature>
<feature type="region of interest" description="Disordered" evidence="1">
    <location>
        <begin position="761"/>
        <end position="817"/>
    </location>
</feature>
<sequence length="817" mass="87942">MADQLPAGLSSPSAFISVRVHIFDRPTAMSPKYQLRVRLPRASTFADLLAEVTRRVLAADDTQVHDSLVANASLRYADGTELRLGGELVAQMRWDEAVYVFPRAAQPRPIRRPPSSASSASSALLTTTLPATPVKQTPGYPSARAAAAGVGSQPPRHPGRTHAATPSRPPRREIASQKATSASPAVSRLGGPPPGAGLLDSRMRTRRGRWGATVGSDGNRIVHYGGNNGLTYDDDKAGMSAYRSRPGHESSPLQPFTKSHRDIMDGDETTPRTASNAALQGASPSSHAADTSIYDVYDLPVYDDTPPSIKKATPLGKGTLKRSPSNGTSPAAVNSPSTPRTPREGCRALQDITSKDNRKTFLARDGEEKPVTHHGKQSGATIQIKTEQGQANEKRKSLHGNYAFKQTPPSQPPLASLGHVSSKAGLYQSTAIHKPSPSAKPSGFDYTPDYIALSSDSDDIDDYEWEKIRRYGSPREGKAVAMAATMPLSRSRPSGSPAAEKKAKSNTYGKRAAPTASGGRTKPPFSGAAGLEPDDNTASVIPESPPSNRGAGQFSSTAGGEYQSDDEDDARVVETASDLSLDEVTARNTRLNSGSPKKRQWITTRTRAGAKRKLRELSDSESSEDDEDEDEEEEDDDDYEEDEEEHKDEEEEEEEEKPTATSGSAKAATSTLDAKIKSEAADPEQLVVQPPPRPLPSKPAAAPPKRASRSKNVSPSRRGRRRRHWDNKKRGKAPTTAADENEQTTRQRIARGYLAKANCTSASTSLAGHSGEKAPTPVFTSSQQDGFNHVPTRQGKSPKKAKKSRRKRYSGHYTLSS</sequence>
<dbReference type="EMBL" id="SKBQ01000096">
    <property type="protein sequence ID" value="TPX07042.1"/>
    <property type="molecule type" value="Genomic_DNA"/>
</dbReference>
<feature type="region of interest" description="Disordered" evidence="1">
    <location>
        <begin position="484"/>
        <end position="749"/>
    </location>
</feature>
<feature type="compositionally biased region" description="Polar residues" evidence="1">
    <location>
        <begin position="271"/>
        <end position="288"/>
    </location>
</feature>
<feature type="compositionally biased region" description="Low complexity" evidence="1">
    <location>
        <begin position="659"/>
        <end position="671"/>
    </location>
</feature>
<evidence type="ECO:0000313" key="2">
    <source>
        <dbReference type="EMBL" id="TPX07042.1"/>
    </source>
</evidence>
<keyword evidence="3" id="KW-1185">Reference proteome</keyword>
<dbReference type="InParanoid" id="A0A507AEX9"/>
<gene>
    <name evidence="2" type="ORF">E0L32_011030</name>
</gene>
<dbReference type="AlphaFoldDB" id="A0A507AEX9"/>
<dbReference type="GeneID" id="41978477"/>